<sequence>MSGGKRPGKGHPPKSHGVPEEYGDYGEGFDPSMNPYTNMDIDFNIRQSKPTPIQEIIPFYDVDYGSPQGKK</sequence>
<organism evidence="2 3">
    <name type="scientific">Tritrichomonas musculus</name>
    <dbReference type="NCBI Taxonomy" id="1915356"/>
    <lineage>
        <taxon>Eukaryota</taxon>
        <taxon>Metamonada</taxon>
        <taxon>Parabasalia</taxon>
        <taxon>Tritrichomonadida</taxon>
        <taxon>Tritrichomonadidae</taxon>
        <taxon>Tritrichomonas</taxon>
    </lineage>
</organism>
<gene>
    <name evidence="2" type="ORF">M9Y10_023124</name>
</gene>
<reference evidence="2 3" key="1">
    <citation type="submission" date="2024-04" db="EMBL/GenBank/DDBJ databases">
        <title>Tritrichomonas musculus Genome.</title>
        <authorList>
            <person name="Alves-Ferreira E."/>
            <person name="Grigg M."/>
            <person name="Lorenzi H."/>
            <person name="Galac M."/>
        </authorList>
    </citation>
    <scope>NUCLEOTIDE SEQUENCE [LARGE SCALE GENOMIC DNA]</scope>
    <source>
        <strain evidence="2 3">EAF2021</strain>
    </source>
</reference>
<evidence type="ECO:0000256" key="1">
    <source>
        <dbReference type="SAM" id="MobiDB-lite"/>
    </source>
</evidence>
<comment type="caution">
    <text evidence="2">The sequence shown here is derived from an EMBL/GenBank/DDBJ whole genome shotgun (WGS) entry which is preliminary data.</text>
</comment>
<proteinExistence type="predicted"/>
<feature type="compositionally biased region" description="Basic residues" evidence="1">
    <location>
        <begin position="1"/>
        <end position="14"/>
    </location>
</feature>
<name>A0ABR2KUU3_9EUKA</name>
<dbReference type="Proteomes" id="UP001470230">
    <property type="component" value="Unassembled WGS sequence"/>
</dbReference>
<dbReference type="EMBL" id="JAPFFF010000003">
    <property type="protein sequence ID" value="KAK8894687.1"/>
    <property type="molecule type" value="Genomic_DNA"/>
</dbReference>
<evidence type="ECO:0000313" key="2">
    <source>
        <dbReference type="EMBL" id="KAK8894687.1"/>
    </source>
</evidence>
<keyword evidence="3" id="KW-1185">Reference proteome</keyword>
<accession>A0ABR2KUU3</accession>
<protein>
    <submittedName>
        <fullName evidence="2">Uncharacterized protein</fullName>
    </submittedName>
</protein>
<evidence type="ECO:0000313" key="3">
    <source>
        <dbReference type="Proteomes" id="UP001470230"/>
    </source>
</evidence>
<feature type="region of interest" description="Disordered" evidence="1">
    <location>
        <begin position="1"/>
        <end position="33"/>
    </location>
</feature>